<proteinExistence type="predicted"/>
<gene>
    <name evidence="1" type="ORF">M6B38_159845</name>
</gene>
<evidence type="ECO:0000313" key="1">
    <source>
        <dbReference type="EMBL" id="KAJ6809679.1"/>
    </source>
</evidence>
<evidence type="ECO:0000313" key="2">
    <source>
        <dbReference type="Proteomes" id="UP001140949"/>
    </source>
</evidence>
<dbReference type="GO" id="GO:0008168">
    <property type="term" value="F:methyltransferase activity"/>
    <property type="evidence" value="ECO:0007669"/>
    <property type="project" value="UniProtKB-KW"/>
</dbReference>
<accession>A0AAX6F0M6</accession>
<keyword evidence="1" id="KW-0489">Methyltransferase</keyword>
<keyword evidence="1" id="KW-0808">Transferase</keyword>
<reference evidence="1" key="1">
    <citation type="journal article" date="2023" name="GigaByte">
        <title>Genome assembly of the bearded iris, Iris pallida Lam.</title>
        <authorList>
            <person name="Bruccoleri R.E."/>
            <person name="Oakeley E.J."/>
            <person name="Faust A.M.E."/>
            <person name="Altorfer M."/>
            <person name="Dessus-Babus S."/>
            <person name="Burckhardt D."/>
            <person name="Oertli M."/>
            <person name="Naumann U."/>
            <person name="Petersen F."/>
            <person name="Wong J."/>
        </authorList>
    </citation>
    <scope>NUCLEOTIDE SEQUENCE</scope>
    <source>
        <strain evidence="1">GSM-AAB239-AS_SAM_17_03QT</strain>
    </source>
</reference>
<sequence length="91" mass="10520">MRRKPAIRDAAEAAMNQGFSGSARIASLVKEESPTFCRFLPDLFLFLLVWQERDERVLRERGREWCCNCSFIGREVVVRTLIIMTKLPSVT</sequence>
<reference evidence="1" key="2">
    <citation type="submission" date="2023-04" db="EMBL/GenBank/DDBJ databases">
        <authorList>
            <person name="Bruccoleri R.E."/>
            <person name="Oakeley E.J."/>
            <person name="Faust A.-M."/>
            <person name="Dessus-Babus S."/>
            <person name="Altorfer M."/>
            <person name="Burckhardt D."/>
            <person name="Oertli M."/>
            <person name="Naumann U."/>
            <person name="Petersen F."/>
            <person name="Wong J."/>
        </authorList>
    </citation>
    <scope>NUCLEOTIDE SEQUENCE</scope>
    <source>
        <strain evidence="1">GSM-AAB239-AS_SAM_17_03QT</strain>
        <tissue evidence="1">Leaf</tissue>
    </source>
</reference>
<name>A0AAX6F0M6_IRIPA</name>
<comment type="caution">
    <text evidence="1">The sequence shown here is derived from an EMBL/GenBank/DDBJ whole genome shotgun (WGS) entry which is preliminary data.</text>
</comment>
<dbReference type="Proteomes" id="UP001140949">
    <property type="component" value="Unassembled WGS sequence"/>
</dbReference>
<protein>
    <submittedName>
        <fullName evidence="1">Methyltransferase At1g27930</fullName>
    </submittedName>
</protein>
<organism evidence="1 2">
    <name type="scientific">Iris pallida</name>
    <name type="common">Sweet iris</name>
    <dbReference type="NCBI Taxonomy" id="29817"/>
    <lineage>
        <taxon>Eukaryota</taxon>
        <taxon>Viridiplantae</taxon>
        <taxon>Streptophyta</taxon>
        <taxon>Embryophyta</taxon>
        <taxon>Tracheophyta</taxon>
        <taxon>Spermatophyta</taxon>
        <taxon>Magnoliopsida</taxon>
        <taxon>Liliopsida</taxon>
        <taxon>Asparagales</taxon>
        <taxon>Iridaceae</taxon>
        <taxon>Iridoideae</taxon>
        <taxon>Irideae</taxon>
        <taxon>Iris</taxon>
    </lineage>
</organism>
<dbReference type="EMBL" id="JANAVB010033014">
    <property type="protein sequence ID" value="KAJ6809679.1"/>
    <property type="molecule type" value="Genomic_DNA"/>
</dbReference>
<keyword evidence="2" id="KW-1185">Reference proteome</keyword>
<dbReference type="GO" id="GO:0032259">
    <property type="term" value="P:methylation"/>
    <property type="evidence" value="ECO:0007669"/>
    <property type="project" value="UniProtKB-KW"/>
</dbReference>
<dbReference type="AlphaFoldDB" id="A0AAX6F0M6"/>